<proteinExistence type="predicted"/>
<dbReference type="EMBL" id="MZ820089">
    <property type="protein sequence ID" value="QZE10897.1"/>
    <property type="molecule type" value="Genomic_DNA"/>
</dbReference>
<organism evidence="2 3">
    <name type="scientific">Gordonia phage ChisanaKitsune</name>
    <dbReference type="NCBI Taxonomy" id="2871538"/>
    <lineage>
        <taxon>Viruses</taxon>
        <taxon>Duplodnaviria</taxon>
        <taxon>Heunggongvirae</taxon>
        <taxon>Uroviricota</taxon>
        <taxon>Caudoviricetes</taxon>
        <taxon>Chidieberevirus</taxon>
        <taxon>Chidieberevirus chisanakitsune</taxon>
    </lineage>
</organism>
<dbReference type="Proteomes" id="UP000827561">
    <property type="component" value="Segment"/>
</dbReference>
<gene>
    <name evidence="2" type="primary">103</name>
    <name evidence="2" type="ORF">SEA_CHISANAKITSUNE_103</name>
</gene>
<keyword evidence="3" id="KW-1185">Reference proteome</keyword>
<name>A0AAE7XH33_9CAUD</name>
<feature type="region of interest" description="Disordered" evidence="1">
    <location>
        <begin position="1"/>
        <end position="23"/>
    </location>
</feature>
<evidence type="ECO:0000313" key="3">
    <source>
        <dbReference type="Proteomes" id="UP000827561"/>
    </source>
</evidence>
<reference evidence="2 3" key="1">
    <citation type="submission" date="2021-08" db="EMBL/GenBank/DDBJ databases">
        <authorList>
            <person name="Abebe M.A."/>
            <person name="Anderson J.Z."/>
            <person name="Burris R."/>
            <person name="Durrani M."/>
            <person name="Fetterly M.N."/>
            <person name="Fowler R.A."/>
            <person name="Friedman A."/>
            <person name="Khuong T.M."/>
            <person name="Konnor C.A."/>
            <person name="Madden B.G."/>
            <person name="Makula M.N."/>
            <person name="McTigue K."/>
            <person name="Morgan A.R."/>
            <person name="Qureshi S.I."/>
            <person name="Rainey M."/>
            <person name="Scherer A.E."/>
            <person name="Singer L."/>
            <person name="Thakar S.M."/>
            <person name="Truong P."/>
            <person name="Zaeean M.H."/>
            <person name="Balish M.F."/>
            <person name="Garlena R.A."/>
            <person name="Russell D.A."/>
            <person name="Jacobs-Sera D."/>
            <person name="Hatfull G.F."/>
        </authorList>
    </citation>
    <scope>NUCLEOTIDE SEQUENCE [LARGE SCALE GENOMIC DNA]</scope>
</reference>
<accession>A0AAE7XH33</accession>
<sequence length="49" mass="5480">MPVASSSMRATKRQSMSSRIRVSRTASMRLTSLAYSNTQSSKARTLTWL</sequence>
<evidence type="ECO:0000256" key="1">
    <source>
        <dbReference type="SAM" id="MobiDB-lite"/>
    </source>
</evidence>
<dbReference type="KEGG" id="vg:77952067"/>
<dbReference type="RefSeq" id="YP_010675750.1">
    <property type="nucleotide sequence ID" value="NC_071006.1"/>
</dbReference>
<protein>
    <submittedName>
        <fullName evidence="2">Uncharacterized protein</fullName>
    </submittedName>
</protein>
<evidence type="ECO:0000313" key="2">
    <source>
        <dbReference type="EMBL" id="QZE10897.1"/>
    </source>
</evidence>
<dbReference type="GeneID" id="77952067"/>